<keyword evidence="2" id="KW-0547">Nucleotide-binding</keyword>
<reference evidence="5 6" key="1">
    <citation type="submission" date="2021-03" db="EMBL/GenBank/DDBJ databases">
        <title>Genomic Encyclopedia of Type Strains, Phase IV (KMG-IV): sequencing the most valuable type-strain genomes for metagenomic binning, comparative biology and taxonomic classification.</title>
        <authorList>
            <person name="Goeker M."/>
        </authorList>
    </citation>
    <scope>NUCLEOTIDE SEQUENCE [LARGE SCALE GENOMIC DNA]</scope>
    <source>
        <strain evidence="5 6">DSM 101872</strain>
    </source>
</reference>
<dbReference type="PANTHER" id="PTHR42939:SF1">
    <property type="entry name" value="ABC TRANSPORTER ATP-BINDING PROTEIN ALBC-RELATED"/>
    <property type="match status" value="1"/>
</dbReference>
<dbReference type="InterPro" id="IPR051782">
    <property type="entry name" value="ABC_Transporter_VariousFunc"/>
</dbReference>
<name>A0ABS4MCH3_9LACO</name>
<dbReference type="PROSITE" id="PS50893">
    <property type="entry name" value="ABC_TRANSPORTER_2"/>
    <property type="match status" value="1"/>
</dbReference>
<comment type="caution">
    <text evidence="5">The sequence shown here is derived from an EMBL/GenBank/DDBJ whole genome shotgun (WGS) entry which is preliminary data.</text>
</comment>
<dbReference type="Proteomes" id="UP001519292">
    <property type="component" value="Unassembled WGS sequence"/>
</dbReference>
<keyword evidence="1" id="KW-0813">Transport</keyword>
<dbReference type="InterPro" id="IPR027417">
    <property type="entry name" value="P-loop_NTPase"/>
</dbReference>
<feature type="domain" description="ABC transporter" evidence="4">
    <location>
        <begin position="2"/>
        <end position="199"/>
    </location>
</feature>
<evidence type="ECO:0000259" key="4">
    <source>
        <dbReference type="PROSITE" id="PS50893"/>
    </source>
</evidence>
<dbReference type="EMBL" id="JAGGLU010000002">
    <property type="protein sequence ID" value="MBP2057384.1"/>
    <property type="molecule type" value="Genomic_DNA"/>
</dbReference>
<evidence type="ECO:0000313" key="5">
    <source>
        <dbReference type="EMBL" id="MBP2057384.1"/>
    </source>
</evidence>
<dbReference type="PROSITE" id="PS00211">
    <property type="entry name" value="ABC_TRANSPORTER_1"/>
    <property type="match status" value="1"/>
</dbReference>
<sequence>MLNVKNLSKSFGKKEVLRKVSFSLKPGERLHIIGKNGSGKSTIFKIITGILKQNSGTVELGEQDTIGALIENPGFLEYESGIENLKFLANLNNNYNEEKVKQLMEEFFLDPNDPQAVKKYSVGMRQKLGIIQAIMENQNIILLDEPTRGIDKESIQVFVDILTKLKNQNRSVIIASHDDIPGLAYDQELKLQDGVLISE</sequence>
<accession>A0ABS4MCH3</accession>
<evidence type="ECO:0000256" key="3">
    <source>
        <dbReference type="ARBA" id="ARBA00022840"/>
    </source>
</evidence>
<evidence type="ECO:0000313" key="6">
    <source>
        <dbReference type="Proteomes" id="UP001519292"/>
    </source>
</evidence>
<dbReference type="PANTHER" id="PTHR42939">
    <property type="entry name" value="ABC TRANSPORTER ATP-BINDING PROTEIN ALBC-RELATED"/>
    <property type="match status" value="1"/>
</dbReference>
<keyword evidence="3 5" id="KW-0067">ATP-binding</keyword>
<evidence type="ECO:0000256" key="1">
    <source>
        <dbReference type="ARBA" id="ARBA00022448"/>
    </source>
</evidence>
<gene>
    <name evidence="5" type="ORF">J2Z60_000548</name>
</gene>
<dbReference type="InterPro" id="IPR017871">
    <property type="entry name" value="ABC_transporter-like_CS"/>
</dbReference>
<evidence type="ECO:0000256" key="2">
    <source>
        <dbReference type="ARBA" id="ARBA00022741"/>
    </source>
</evidence>
<dbReference type="SMART" id="SM00382">
    <property type="entry name" value="AAA"/>
    <property type="match status" value="1"/>
</dbReference>
<proteinExistence type="predicted"/>
<dbReference type="Gene3D" id="3.40.50.300">
    <property type="entry name" value="P-loop containing nucleotide triphosphate hydrolases"/>
    <property type="match status" value="1"/>
</dbReference>
<dbReference type="CDD" id="cd03230">
    <property type="entry name" value="ABC_DR_subfamily_A"/>
    <property type="match status" value="1"/>
</dbReference>
<dbReference type="RefSeq" id="WP_209686132.1">
    <property type="nucleotide sequence ID" value="NZ_JAGGLU010000002.1"/>
</dbReference>
<dbReference type="GO" id="GO:0005524">
    <property type="term" value="F:ATP binding"/>
    <property type="evidence" value="ECO:0007669"/>
    <property type="project" value="UniProtKB-KW"/>
</dbReference>
<dbReference type="Pfam" id="PF00005">
    <property type="entry name" value="ABC_tran"/>
    <property type="match status" value="1"/>
</dbReference>
<keyword evidence="6" id="KW-1185">Reference proteome</keyword>
<dbReference type="InterPro" id="IPR003593">
    <property type="entry name" value="AAA+_ATPase"/>
</dbReference>
<dbReference type="InterPro" id="IPR003439">
    <property type="entry name" value="ABC_transporter-like_ATP-bd"/>
</dbReference>
<protein>
    <submittedName>
        <fullName evidence="5">ABC-2 type transport system ATP-binding protein</fullName>
    </submittedName>
</protein>
<organism evidence="5 6">
    <name type="scientific">Lactobacillus colini</name>
    <dbReference type="NCBI Taxonomy" id="1819254"/>
    <lineage>
        <taxon>Bacteria</taxon>
        <taxon>Bacillati</taxon>
        <taxon>Bacillota</taxon>
        <taxon>Bacilli</taxon>
        <taxon>Lactobacillales</taxon>
        <taxon>Lactobacillaceae</taxon>
        <taxon>Lactobacillus</taxon>
    </lineage>
</organism>
<dbReference type="SUPFAM" id="SSF52540">
    <property type="entry name" value="P-loop containing nucleoside triphosphate hydrolases"/>
    <property type="match status" value="1"/>
</dbReference>